<keyword evidence="4" id="KW-1185">Reference proteome</keyword>
<organism evidence="3 4">
    <name type="scientific">Microbacterium schleiferi</name>
    <dbReference type="NCBI Taxonomy" id="69362"/>
    <lineage>
        <taxon>Bacteria</taxon>
        <taxon>Bacillati</taxon>
        <taxon>Actinomycetota</taxon>
        <taxon>Actinomycetes</taxon>
        <taxon>Micrococcales</taxon>
        <taxon>Microbacteriaceae</taxon>
        <taxon>Microbacterium</taxon>
    </lineage>
</organism>
<comment type="caution">
    <text evidence="3">The sequence shown here is derived from an EMBL/GenBank/DDBJ whole genome shotgun (WGS) entry which is preliminary data.</text>
</comment>
<proteinExistence type="predicted"/>
<dbReference type="InterPro" id="IPR005149">
    <property type="entry name" value="Tscrpt_reg_PadR_N"/>
</dbReference>
<sequence length="122" mass="12818">MSTSRPDTAFWILTALASGPQHGYGILRGVSEASQGTASLKTATLYATLDRLTASGAVAESGEEIVDGRARRYFRLTPQGRARLESETAQLEQRVAAARRALDAPAGGGARARPAHPRSALA</sequence>
<dbReference type="Proteomes" id="UP001351900">
    <property type="component" value="Unassembled WGS sequence"/>
</dbReference>
<accession>A0ABU7V6E5</accession>
<evidence type="ECO:0000313" key="4">
    <source>
        <dbReference type="Proteomes" id="UP001351900"/>
    </source>
</evidence>
<dbReference type="Pfam" id="PF03551">
    <property type="entry name" value="PadR"/>
    <property type="match status" value="1"/>
</dbReference>
<name>A0ABU7V6E5_9MICO</name>
<dbReference type="SUPFAM" id="SSF46785">
    <property type="entry name" value="Winged helix' DNA-binding domain"/>
    <property type="match status" value="1"/>
</dbReference>
<dbReference type="EMBL" id="JAZHOV010000003">
    <property type="protein sequence ID" value="MEF2254591.1"/>
    <property type="molecule type" value="Genomic_DNA"/>
</dbReference>
<protein>
    <submittedName>
        <fullName evidence="3">Helix-turn-helix transcriptional regulator</fullName>
    </submittedName>
</protein>
<dbReference type="InterPro" id="IPR052509">
    <property type="entry name" value="Metal_resp_DNA-bind_regulator"/>
</dbReference>
<feature type="region of interest" description="Disordered" evidence="1">
    <location>
        <begin position="102"/>
        <end position="122"/>
    </location>
</feature>
<gene>
    <name evidence="3" type="ORF">V2V91_05495</name>
</gene>
<reference evidence="3 4" key="1">
    <citation type="submission" date="2024-01" db="EMBL/GenBank/DDBJ databases">
        <title>the genome sequence of strain Microbacterium schleiferi NBRC 15075.</title>
        <authorList>
            <person name="Ding Y."/>
            <person name="Zhang G."/>
        </authorList>
    </citation>
    <scope>NUCLEOTIDE SEQUENCE [LARGE SCALE GENOMIC DNA]</scope>
    <source>
        <strain evidence="3 4">NBRC 15075</strain>
    </source>
</reference>
<evidence type="ECO:0000259" key="2">
    <source>
        <dbReference type="Pfam" id="PF03551"/>
    </source>
</evidence>
<dbReference type="InterPro" id="IPR036390">
    <property type="entry name" value="WH_DNA-bd_sf"/>
</dbReference>
<evidence type="ECO:0000256" key="1">
    <source>
        <dbReference type="SAM" id="MobiDB-lite"/>
    </source>
</evidence>
<dbReference type="RefSeq" id="WP_292708100.1">
    <property type="nucleotide sequence ID" value="NZ_BAAAUO010000004.1"/>
</dbReference>
<evidence type="ECO:0000313" key="3">
    <source>
        <dbReference type="EMBL" id="MEF2254591.1"/>
    </source>
</evidence>
<dbReference type="PANTHER" id="PTHR33169">
    <property type="entry name" value="PADR-FAMILY TRANSCRIPTIONAL REGULATOR"/>
    <property type="match status" value="1"/>
</dbReference>
<dbReference type="InterPro" id="IPR036388">
    <property type="entry name" value="WH-like_DNA-bd_sf"/>
</dbReference>
<feature type="domain" description="Transcription regulator PadR N-terminal" evidence="2">
    <location>
        <begin position="12"/>
        <end position="85"/>
    </location>
</feature>
<dbReference type="PANTHER" id="PTHR33169:SF13">
    <property type="entry name" value="PADR-FAMILY TRANSCRIPTIONAL REGULATOR"/>
    <property type="match status" value="1"/>
</dbReference>
<dbReference type="Gene3D" id="1.10.10.10">
    <property type="entry name" value="Winged helix-like DNA-binding domain superfamily/Winged helix DNA-binding domain"/>
    <property type="match status" value="1"/>
</dbReference>